<sequence>MSASQLSDTAPVDSRPPATHPLGAREQQTASTDGRPTVLSVADLRVEAGGTELVRGVSFTVGRGEIVGLVGASGSGKTLTCRAVLGLLAPGCVRTAGEVRLGESDLTALDRRGWDAVRGARVGTVFQDPASYLNPSVTVGRQVTEALRLKAGLDRRATRTRALDLLTSVGLRDPETVYHAYPHELSGGMAQRVLIAIAVSGDPELLVADEPTSSLDALVQAGVLGLLRRLVAERGLALLLVTHDLAVVAELCDRVLVCDAGQIVEQGSAASVVGAPAHPRTRALIDAAAVWHREPAAGGVR</sequence>
<dbReference type="GO" id="GO:0016887">
    <property type="term" value="F:ATP hydrolysis activity"/>
    <property type="evidence" value="ECO:0007669"/>
    <property type="project" value="InterPro"/>
</dbReference>
<evidence type="ECO:0000256" key="8">
    <source>
        <dbReference type="ARBA" id="ARBA00022967"/>
    </source>
</evidence>
<dbReference type="Pfam" id="PF00005">
    <property type="entry name" value="ABC_tran"/>
    <property type="match status" value="1"/>
</dbReference>
<dbReference type="InterPro" id="IPR017871">
    <property type="entry name" value="ABC_transporter-like_CS"/>
</dbReference>
<dbReference type="InterPro" id="IPR050388">
    <property type="entry name" value="ABC_Ni/Peptide_Import"/>
</dbReference>
<comment type="similarity">
    <text evidence="2">Belongs to the ABC transporter superfamily.</text>
</comment>
<dbReference type="InParanoid" id="C7Q104"/>
<protein>
    <submittedName>
        <fullName evidence="12">ABC transporter related</fullName>
    </submittedName>
</protein>
<evidence type="ECO:0000313" key="12">
    <source>
        <dbReference type="EMBL" id="ACU71679.1"/>
    </source>
</evidence>
<evidence type="ECO:0000256" key="9">
    <source>
        <dbReference type="ARBA" id="ARBA00023136"/>
    </source>
</evidence>
<dbReference type="STRING" id="479433.Caci_2766"/>
<evidence type="ECO:0000256" key="7">
    <source>
        <dbReference type="ARBA" id="ARBA00022840"/>
    </source>
</evidence>
<dbReference type="PANTHER" id="PTHR43297:SF14">
    <property type="entry name" value="ATPASE AAA-TYPE CORE DOMAIN-CONTAINING PROTEIN"/>
    <property type="match status" value="1"/>
</dbReference>
<dbReference type="PROSITE" id="PS00211">
    <property type="entry name" value="ABC_TRANSPORTER_1"/>
    <property type="match status" value="1"/>
</dbReference>
<keyword evidence="6" id="KW-0547">Nucleotide-binding</keyword>
<keyword evidence="5" id="KW-0997">Cell inner membrane</keyword>
<evidence type="ECO:0000256" key="5">
    <source>
        <dbReference type="ARBA" id="ARBA00022519"/>
    </source>
</evidence>
<dbReference type="InterPro" id="IPR003593">
    <property type="entry name" value="AAA+_ATPase"/>
</dbReference>
<name>C7Q104_CATAD</name>
<dbReference type="KEGG" id="cai:Caci_2766"/>
<dbReference type="HOGENOM" id="CLU_000604_1_23_11"/>
<dbReference type="OrthoDB" id="8481147at2"/>
<organism evidence="12 13">
    <name type="scientific">Catenulispora acidiphila (strain DSM 44928 / JCM 14897 / NBRC 102108 / NRRL B-24433 / ID139908)</name>
    <dbReference type="NCBI Taxonomy" id="479433"/>
    <lineage>
        <taxon>Bacteria</taxon>
        <taxon>Bacillati</taxon>
        <taxon>Actinomycetota</taxon>
        <taxon>Actinomycetes</taxon>
        <taxon>Catenulisporales</taxon>
        <taxon>Catenulisporaceae</taxon>
        <taxon>Catenulispora</taxon>
    </lineage>
</organism>
<evidence type="ECO:0000256" key="4">
    <source>
        <dbReference type="ARBA" id="ARBA00022475"/>
    </source>
</evidence>
<dbReference type="InterPro" id="IPR003439">
    <property type="entry name" value="ABC_transporter-like_ATP-bd"/>
</dbReference>
<dbReference type="eggNOG" id="COG0444">
    <property type="taxonomic scope" value="Bacteria"/>
</dbReference>
<dbReference type="SMART" id="SM00382">
    <property type="entry name" value="AAA"/>
    <property type="match status" value="1"/>
</dbReference>
<feature type="region of interest" description="Disordered" evidence="10">
    <location>
        <begin position="1"/>
        <end position="36"/>
    </location>
</feature>
<accession>C7Q104</accession>
<evidence type="ECO:0000256" key="3">
    <source>
        <dbReference type="ARBA" id="ARBA00022448"/>
    </source>
</evidence>
<gene>
    <name evidence="12" type="ordered locus">Caci_2766</name>
</gene>
<dbReference type="GO" id="GO:0005524">
    <property type="term" value="F:ATP binding"/>
    <property type="evidence" value="ECO:0007669"/>
    <property type="project" value="UniProtKB-KW"/>
</dbReference>
<dbReference type="PANTHER" id="PTHR43297">
    <property type="entry name" value="OLIGOPEPTIDE TRANSPORT ATP-BINDING PROTEIN APPD"/>
    <property type="match status" value="1"/>
</dbReference>
<keyword evidence="3" id="KW-0813">Transport</keyword>
<evidence type="ECO:0000313" key="13">
    <source>
        <dbReference type="Proteomes" id="UP000000851"/>
    </source>
</evidence>
<keyword evidence="13" id="KW-1185">Reference proteome</keyword>
<dbReference type="GO" id="GO:0005886">
    <property type="term" value="C:plasma membrane"/>
    <property type="evidence" value="ECO:0007669"/>
    <property type="project" value="UniProtKB-SubCell"/>
</dbReference>
<dbReference type="SUPFAM" id="SSF52540">
    <property type="entry name" value="P-loop containing nucleoside triphosphate hydrolases"/>
    <property type="match status" value="1"/>
</dbReference>
<feature type="domain" description="ABC transporter" evidence="11">
    <location>
        <begin position="39"/>
        <end position="285"/>
    </location>
</feature>
<evidence type="ECO:0000256" key="6">
    <source>
        <dbReference type="ARBA" id="ARBA00022741"/>
    </source>
</evidence>
<keyword evidence="4" id="KW-1003">Cell membrane</keyword>
<evidence type="ECO:0000256" key="1">
    <source>
        <dbReference type="ARBA" id="ARBA00004202"/>
    </source>
</evidence>
<dbReference type="InterPro" id="IPR027417">
    <property type="entry name" value="P-loop_NTPase"/>
</dbReference>
<dbReference type="RefSeq" id="WP_012786972.1">
    <property type="nucleotide sequence ID" value="NC_013131.1"/>
</dbReference>
<proteinExistence type="inferred from homology"/>
<dbReference type="CDD" id="cd03257">
    <property type="entry name" value="ABC_NikE_OppD_transporters"/>
    <property type="match status" value="1"/>
</dbReference>
<dbReference type="EMBL" id="CP001700">
    <property type="protein sequence ID" value="ACU71679.1"/>
    <property type="molecule type" value="Genomic_DNA"/>
</dbReference>
<dbReference type="Gene3D" id="3.40.50.300">
    <property type="entry name" value="P-loop containing nucleotide triphosphate hydrolases"/>
    <property type="match status" value="1"/>
</dbReference>
<keyword evidence="9" id="KW-0472">Membrane</keyword>
<evidence type="ECO:0000256" key="2">
    <source>
        <dbReference type="ARBA" id="ARBA00005417"/>
    </source>
</evidence>
<dbReference type="Proteomes" id="UP000000851">
    <property type="component" value="Chromosome"/>
</dbReference>
<evidence type="ECO:0000259" key="11">
    <source>
        <dbReference type="PROSITE" id="PS50893"/>
    </source>
</evidence>
<dbReference type="AlphaFoldDB" id="C7Q104"/>
<dbReference type="PROSITE" id="PS50893">
    <property type="entry name" value="ABC_TRANSPORTER_2"/>
    <property type="match status" value="1"/>
</dbReference>
<keyword evidence="7" id="KW-0067">ATP-binding</keyword>
<comment type="subcellular location">
    <subcellularLocation>
        <location evidence="1">Cell membrane</location>
        <topology evidence="1">Peripheral membrane protein</topology>
    </subcellularLocation>
</comment>
<reference evidence="12 13" key="1">
    <citation type="journal article" date="2009" name="Stand. Genomic Sci.">
        <title>Complete genome sequence of Catenulispora acidiphila type strain (ID 139908).</title>
        <authorList>
            <person name="Copeland A."/>
            <person name="Lapidus A."/>
            <person name="Glavina Del Rio T."/>
            <person name="Nolan M."/>
            <person name="Lucas S."/>
            <person name="Chen F."/>
            <person name="Tice H."/>
            <person name="Cheng J.F."/>
            <person name="Bruce D."/>
            <person name="Goodwin L."/>
            <person name="Pitluck S."/>
            <person name="Mikhailova N."/>
            <person name="Pati A."/>
            <person name="Ivanova N."/>
            <person name="Mavromatis K."/>
            <person name="Chen A."/>
            <person name="Palaniappan K."/>
            <person name="Chain P."/>
            <person name="Land M."/>
            <person name="Hauser L."/>
            <person name="Chang Y.J."/>
            <person name="Jeffries C.D."/>
            <person name="Chertkov O."/>
            <person name="Brettin T."/>
            <person name="Detter J.C."/>
            <person name="Han C."/>
            <person name="Ali Z."/>
            <person name="Tindall B.J."/>
            <person name="Goker M."/>
            <person name="Bristow J."/>
            <person name="Eisen J.A."/>
            <person name="Markowitz V."/>
            <person name="Hugenholtz P."/>
            <person name="Kyrpides N.C."/>
            <person name="Klenk H.P."/>
        </authorList>
    </citation>
    <scope>NUCLEOTIDE SEQUENCE [LARGE SCALE GENOMIC DNA]</scope>
    <source>
        <strain evidence="13">DSM 44928 / JCM 14897 / NBRC 102108 / NRRL B-24433 / ID139908</strain>
    </source>
</reference>
<evidence type="ECO:0000256" key="10">
    <source>
        <dbReference type="SAM" id="MobiDB-lite"/>
    </source>
</evidence>
<keyword evidence="8" id="KW-1278">Translocase</keyword>